<reference evidence="7" key="1">
    <citation type="submission" date="2023-07" db="EMBL/GenBank/DDBJ databases">
        <title>Whole Genome Sequencing of Colonoscopy isolates.</title>
        <authorList>
            <person name="Surve S.V."/>
            <person name="Valls R.A."/>
            <person name="Barrak K.E."/>
            <person name="Gardner T.B."/>
            <person name="O'Toole G.A."/>
        </authorList>
    </citation>
    <scope>NUCLEOTIDE SEQUENCE</scope>
    <source>
        <strain evidence="7">GP0119</strain>
    </source>
</reference>
<evidence type="ECO:0000256" key="3">
    <source>
        <dbReference type="ARBA" id="ARBA00023082"/>
    </source>
</evidence>
<proteinExistence type="inferred from homology"/>
<organism evidence="7 8">
    <name type="scientific">Bacteroides caccae</name>
    <dbReference type="NCBI Taxonomy" id="47678"/>
    <lineage>
        <taxon>Bacteria</taxon>
        <taxon>Pseudomonadati</taxon>
        <taxon>Bacteroidota</taxon>
        <taxon>Bacteroidia</taxon>
        <taxon>Bacteroidales</taxon>
        <taxon>Bacteroidaceae</taxon>
        <taxon>Bacteroides</taxon>
    </lineage>
</organism>
<gene>
    <name evidence="7" type="ORF">Q4469_07285</name>
</gene>
<dbReference type="Gene3D" id="1.10.1740.10">
    <property type="match status" value="1"/>
</dbReference>
<keyword evidence="4" id="KW-0238">DNA-binding</keyword>
<dbReference type="GO" id="GO:0006352">
    <property type="term" value="P:DNA-templated transcription initiation"/>
    <property type="evidence" value="ECO:0007669"/>
    <property type="project" value="InterPro"/>
</dbReference>
<feature type="domain" description="RNA polymerase sigma-70 region 2" evidence="6">
    <location>
        <begin position="24"/>
        <end position="89"/>
    </location>
</feature>
<dbReference type="InterPro" id="IPR013325">
    <property type="entry name" value="RNA_pol_sigma_r2"/>
</dbReference>
<comment type="caution">
    <text evidence="7">The sequence shown here is derived from an EMBL/GenBank/DDBJ whole genome shotgun (WGS) entry which is preliminary data.</text>
</comment>
<evidence type="ECO:0000259" key="6">
    <source>
        <dbReference type="Pfam" id="PF04542"/>
    </source>
</evidence>
<dbReference type="GO" id="GO:0003677">
    <property type="term" value="F:DNA binding"/>
    <property type="evidence" value="ECO:0007669"/>
    <property type="project" value="UniProtKB-KW"/>
</dbReference>
<dbReference type="EMBL" id="JAUONL010000004">
    <property type="protein sequence ID" value="MDO6357490.1"/>
    <property type="molecule type" value="Genomic_DNA"/>
</dbReference>
<evidence type="ECO:0000256" key="4">
    <source>
        <dbReference type="ARBA" id="ARBA00023125"/>
    </source>
</evidence>
<keyword evidence="5" id="KW-0804">Transcription</keyword>
<evidence type="ECO:0000313" key="7">
    <source>
        <dbReference type="EMBL" id="MDO6357490.1"/>
    </source>
</evidence>
<protein>
    <submittedName>
        <fullName evidence="7">RNA polymerase sigma factor</fullName>
    </submittedName>
</protein>
<dbReference type="PANTHER" id="PTHR43133">
    <property type="entry name" value="RNA POLYMERASE ECF-TYPE SIGMA FACTO"/>
    <property type="match status" value="1"/>
</dbReference>
<dbReference type="InterPro" id="IPR039425">
    <property type="entry name" value="RNA_pol_sigma-70-like"/>
</dbReference>
<evidence type="ECO:0000256" key="5">
    <source>
        <dbReference type="ARBA" id="ARBA00023163"/>
    </source>
</evidence>
<accession>A0AAW7WNL7</accession>
<sequence>MFTANPSSGDESAIRRAALLRKYVMPHKNLIYSICIKYTFNQEDVEDNYIEALTNFFKYMDSYDPTRPVKTWIYAVTKRLVADLNSRNRSRTPQDDNIDIGELRSALPFDDEPSENCMGMDNYRKFYNDDILWALDRLKPIYREAFLLQQAGYKIGEIMEITYRNGTLQARNIETVKSRLFLAKTQLRNLLTRDGERRVEK</sequence>
<dbReference type="PANTHER" id="PTHR43133:SF8">
    <property type="entry name" value="RNA POLYMERASE SIGMA FACTOR HI_1459-RELATED"/>
    <property type="match status" value="1"/>
</dbReference>
<dbReference type="Pfam" id="PF04542">
    <property type="entry name" value="Sigma70_r2"/>
    <property type="match status" value="1"/>
</dbReference>
<dbReference type="InterPro" id="IPR014284">
    <property type="entry name" value="RNA_pol_sigma-70_dom"/>
</dbReference>
<dbReference type="Gene3D" id="1.10.10.10">
    <property type="entry name" value="Winged helix-like DNA-binding domain superfamily/Winged helix DNA-binding domain"/>
    <property type="match status" value="1"/>
</dbReference>
<dbReference type="NCBIfam" id="TIGR02937">
    <property type="entry name" value="sigma70-ECF"/>
    <property type="match status" value="1"/>
</dbReference>
<dbReference type="SUPFAM" id="SSF88946">
    <property type="entry name" value="Sigma2 domain of RNA polymerase sigma factors"/>
    <property type="match status" value="1"/>
</dbReference>
<comment type="similarity">
    <text evidence="1">Belongs to the sigma-70 factor family. ECF subfamily.</text>
</comment>
<name>A0AAW7WNL7_9BACE</name>
<dbReference type="Proteomes" id="UP001170023">
    <property type="component" value="Unassembled WGS sequence"/>
</dbReference>
<dbReference type="InterPro" id="IPR007627">
    <property type="entry name" value="RNA_pol_sigma70_r2"/>
</dbReference>
<keyword evidence="2" id="KW-0805">Transcription regulation</keyword>
<dbReference type="InterPro" id="IPR013324">
    <property type="entry name" value="RNA_pol_sigma_r3/r4-like"/>
</dbReference>
<dbReference type="GO" id="GO:0016987">
    <property type="term" value="F:sigma factor activity"/>
    <property type="evidence" value="ECO:0007669"/>
    <property type="project" value="UniProtKB-KW"/>
</dbReference>
<evidence type="ECO:0000256" key="2">
    <source>
        <dbReference type="ARBA" id="ARBA00023015"/>
    </source>
</evidence>
<keyword evidence="3" id="KW-0731">Sigma factor</keyword>
<dbReference type="SUPFAM" id="SSF88659">
    <property type="entry name" value="Sigma3 and sigma4 domains of RNA polymerase sigma factors"/>
    <property type="match status" value="1"/>
</dbReference>
<evidence type="ECO:0000256" key="1">
    <source>
        <dbReference type="ARBA" id="ARBA00010641"/>
    </source>
</evidence>
<dbReference type="AlphaFoldDB" id="A0AAW7WNL7"/>
<dbReference type="InterPro" id="IPR036388">
    <property type="entry name" value="WH-like_DNA-bd_sf"/>
</dbReference>
<evidence type="ECO:0000313" key="8">
    <source>
        <dbReference type="Proteomes" id="UP001170023"/>
    </source>
</evidence>